<dbReference type="Pfam" id="PF01355">
    <property type="entry name" value="HIPIP"/>
    <property type="match status" value="1"/>
</dbReference>
<reference evidence="10" key="1">
    <citation type="submission" date="2022-06" db="EMBL/GenBank/DDBJ databases">
        <title>New Polynucleobacter species.</title>
        <authorList>
            <person name="Hahn M.W."/>
        </authorList>
    </citation>
    <scope>NUCLEOTIDE SEQUENCE</scope>
    <source>
        <strain evidence="10">UK-FUSCHL-C3</strain>
    </source>
</reference>
<feature type="signal peptide" evidence="8">
    <location>
        <begin position="1"/>
        <end position="27"/>
    </location>
</feature>
<evidence type="ECO:0000256" key="7">
    <source>
        <dbReference type="RuleBase" id="RU000620"/>
    </source>
</evidence>
<gene>
    <name evidence="10" type="ORF">NKE59_01430</name>
</gene>
<keyword evidence="4 7" id="KW-0249">Electron transport</keyword>
<evidence type="ECO:0000256" key="1">
    <source>
        <dbReference type="ARBA" id="ARBA00022448"/>
    </source>
</evidence>
<dbReference type="InterPro" id="IPR036369">
    <property type="entry name" value="HIPIP_sf"/>
</dbReference>
<dbReference type="EMBL" id="CP099959">
    <property type="protein sequence ID" value="XCC57979.1"/>
    <property type="molecule type" value="Genomic_DNA"/>
</dbReference>
<dbReference type="PROSITE" id="PS51373">
    <property type="entry name" value="HIPIP"/>
    <property type="match status" value="1"/>
</dbReference>
<keyword evidence="6 7" id="KW-0411">Iron-sulfur</keyword>
<organism evidence="10">
    <name type="scientific">Polynucleobacter sp. UK-FUSCHL-C3</name>
    <dbReference type="NCBI Taxonomy" id="2955208"/>
    <lineage>
        <taxon>Bacteria</taxon>
        <taxon>Pseudomonadati</taxon>
        <taxon>Pseudomonadota</taxon>
        <taxon>Betaproteobacteria</taxon>
        <taxon>Burkholderiales</taxon>
        <taxon>Burkholderiaceae</taxon>
        <taxon>Polynucleobacter</taxon>
    </lineage>
</organism>
<evidence type="ECO:0000256" key="6">
    <source>
        <dbReference type="ARBA" id="ARBA00023014"/>
    </source>
</evidence>
<feature type="domain" description="High potential iron-sulfur proteins family profile" evidence="9">
    <location>
        <begin position="25"/>
        <end position="103"/>
    </location>
</feature>
<dbReference type="GO" id="GO:0009055">
    <property type="term" value="F:electron transfer activity"/>
    <property type="evidence" value="ECO:0007669"/>
    <property type="project" value="InterPro"/>
</dbReference>
<evidence type="ECO:0000256" key="4">
    <source>
        <dbReference type="ARBA" id="ARBA00022982"/>
    </source>
</evidence>
<evidence type="ECO:0000259" key="9">
    <source>
        <dbReference type="PROSITE" id="PS51373"/>
    </source>
</evidence>
<keyword evidence="5 7" id="KW-0408">Iron</keyword>
<feature type="chain" id="PRO_5043907990" description="High-potential iron-sulfur protein" evidence="8">
    <location>
        <begin position="28"/>
        <end position="103"/>
    </location>
</feature>
<dbReference type="SUPFAM" id="SSF57652">
    <property type="entry name" value="HIPIP (high potential iron protein)"/>
    <property type="match status" value="1"/>
</dbReference>
<dbReference type="RefSeq" id="WP_353439117.1">
    <property type="nucleotide sequence ID" value="NZ_CP099959.1"/>
</dbReference>
<accession>A0AAU8A2Z8</accession>
<evidence type="ECO:0000256" key="3">
    <source>
        <dbReference type="ARBA" id="ARBA00022723"/>
    </source>
</evidence>
<evidence type="ECO:0000256" key="8">
    <source>
        <dbReference type="SAM" id="SignalP"/>
    </source>
</evidence>
<dbReference type="GO" id="GO:0019646">
    <property type="term" value="P:aerobic electron transport chain"/>
    <property type="evidence" value="ECO:0007669"/>
    <property type="project" value="InterPro"/>
</dbReference>
<dbReference type="GO" id="GO:0046872">
    <property type="term" value="F:metal ion binding"/>
    <property type="evidence" value="ECO:0007669"/>
    <property type="project" value="UniProtKB-KW"/>
</dbReference>
<dbReference type="InterPro" id="IPR006311">
    <property type="entry name" value="TAT_signal"/>
</dbReference>
<keyword evidence="3 7" id="KW-0479">Metal-binding</keyword>
<dbReference type="PROSITE" id="PS51318">
    <property type="entry name" value="TAT"/>
    <property type="match status" value="1"/>
</dbReference>
<comment type="function">
    <text evidence="7">Specific class of high-redox-potential 4Fe-4S ferredoxins. Functions in anaerobic electron transport in most purple and in some other photosynthetic bacteria and in at least one genus (Paracoccus) of halophilic, denitrifying bacteria.</text>
</comment>
<evidence type="ECO:0000256" key="5">
    <source>
        <dbReference type="ARBA" id="ARBA00023004"/>
    </source>
</evidence>
<dbReference type="Gene3D" id="4.10.490.10">
    <property type="entry name" value="High potential iron-sulphur protein"/>
    <property type="match status" value="1"/>
</dbReference>
<proteinExistence type="inferred from homology"/>
<dbReference type="AlphaFoldDB" id="A0AAU8A2Z8"/>
<dbReference type="InterPro" id="IPR000170">
    <property type="entry name" value="High_potential_FeS_prot"/>
</dbReference>
<sequence>MKNTRRQFLIMSAAGAATLSLNNLAQAQAMVAETDPQAQALGYKADTTKVDTKKYPKHAAAQRCDNCALWQAKGAAAAGGCSLFAGKQVAAAGWCSAWAKKAG</sequence>
<comment type="subunit">
    <text evidence="7">Homodimer.</text>
</comment>
<keyword evidence="2 7" id="KW-0004">4Fe-4S</keyword>
<keyword evidence="8" id="KW-0732">Signal</keyword>
<evidence type="ECO:0000313" key="10">
    <source>
        <dbReference type="EMBL" id="XCC57979.1"/>
    </source>
</evidence>
<comment type="similarity">
    <text evidence="7">Belongs to the high-potential iron-sulfur protein (HiPIP) family.</text>
</comment>
<keyword evidence="1 7" id="KW-0813">Transport</keyword>
<evidence type="ECO:0000256" key="2">
    <source>
        <dbReference type="ARBA" id="ARBA00022485"/>
    </source>
</evidence>
<name>A0AAU8A2Z8_9BURK</name>
<protein>
    <recommendedName>
        <fullName evidence="7">High-potential iron-sulfur protein</fullName>
        <shortName evidence="7">HiPIP</shortName>
    </recommendedName>
</protein>
<dbReference type="GO" id="GO:0051539">
    <property type="term" value="F:4 iron, 4 sulfur cluster binding"/>
    <property type="evidence" value="ECO:0007669"/>
    <property type="project" value="UniProtKB-KW"/>
</dbReference>